<feature type="compositionally biased region" description="Basic and acidic residues" evidence="1">
    <location>
        <begin position="295"/>
        <end position="310"/>
    </location>
</feature>
<gene>
    <name evidence="2" type="ORF">H4Q32_008603</name>
</gene>
<feature type="compositionally biased region" description="Polar residues" evidence="1">
    <location>
        <begin position="259"/>
        <end position="278"/>
    </location>
</feature>
<reference evidence="2 3" key="1">
    <citation type="submission" date="2022-01" db="EMBL/GenBank/DDBJ databases">
        <title>A high-quality chromosome-level genome assembly of rohu carp, Labeo rohita.</title>
        <authorList>
            <person name="Arick M.A. II"/>
            <person name="Hsu C.-Y."/>
            <person name="Magbanua Z."/>
            <person name="Pechanova O."/>
            <person name="Grover C."/>
            <person name="Miller E."/>
            <person name="Thrash A."/>
            <person name="Ezzel L."/>
            <person name="Alam S."/>
            <person name="Benzie J."/>
            <person name="Hamilton M."/>
            <person name="Karsi A."/>
            <person name="Lawrence M.L."/>
            <person name="Peterson D.G."/>
        </authorList>
    </citation>
    <scope>NUCLEOTIDE SEQUENCE [LARGE SCALE GENOMIC DNA]</scope>
    <source>
        <strain evidence="3">BAU-BD-2019</strain>
        <tissue evidence="2">Blood</tissue>
    </source>
</reference>
<feature type="compositionally biased region" description="Low complexity" evidence="1">
    <location>
        <begin position="340"/>
        <end position="351"/>
    </location>
</feature>
<dbReference type="Proteomes" id="UP000830375">
    <property type="component" value="Unassembled WGS sequence"/>
</dbReference>
<protein>
    <submittedName>
        <fullName evidence="2">Protein TANC1</fullName>
    </submittedName>
</protein>
<proteinExistence type="predicted"/>
<evidence type="ECO:0000313" key="2">
    <source>
        <dbReference type="EMBL" id="KAI2660915.1"/>
    </source>
</evidence>
<accession>A0ABQ8ME81</accession>
<comment type="caution">
    <text evidence="2">The sequence shown here is derived from an EMBL/GenBank/DDBJ whole genome shotgun (WGS) entry which is preliminary data.</text>
</comment>
<organism evidence="2 3">
    <name type="scientific">Labeo rohita</name>
    <name type="common">Indian major carp</name>
    <name type="synonym">Cyprinus rohita</name>
    <dbReference type="NCBI Taxonomy" id="84645"/>
    <lineage>
        <taxon>Eukaryota</taxon>
        <taxon>Metazoa</taxon>
        <taxon>Chordata</taxon>
        <taxon>Craniata</taxon>
        <taxon>Vertebrata</taxon>
        <taxon>Euteleostomi</taxon>
        <taxon>Actinopterygii</taxon>
        <taxon>Neopterygii</taxon>
        <taxon>Teleostei</taxon>
        <taxon>Ostariophysi</taxon>
        <taxon>Cypriniformes</taxon>
        <taxon>Cyprinidae</taxon>
        <taxon>Labeoninae</taxon>
        <taxon>Labeonini</taxon>
        <taxon>Labeo</taxon>
    </lineage>
</organism>
<dbReference type="EMBL" id="JACTAM010000009">
    <property type="protein sequence ID" value="KAI2660915.1"/>
    <property type="molecule type" value="Genomic_DNA"/>
</dbReference>
<feature type="region of interest" description="Disordered" evidence="1">
    <location>
        <begin position="259"/>
        <end position="391"/>
    </location>
</feature>
<keyword evidence="3" id="KW-1185">Reference proteome</keyword>
<sequence>MKAACMHGSTACRSLYVQLHKRIRLQRSAGCYTAFGIPKTSQPSLECGGSVCRLDLHLLMGRKQSRCNLLIAFLKKVWATLISSYLCRKLNFITVIESLVWSALASEELLRREFTLKVTDVLPERTRSERLFGSSLEGETLLKCPPALSCGFREHVNESLQRSSMNESRRRFLKVCLSHSPVRLSLSVSELAGPGPSPATQELMTRLGFLLGEGIPGSTRIPMDDKNEKKCPVNQGISPCSTLTSSTASPCTDSPCSTLNSNSGRPACGTITSPSSTLESKDSGIIATITSSSENDDRSGSSLEWGKEGSIRSCAQHVRPDTCSPVAEEEASTSGTGIRSVAAAKKASGAVGPEGPVQYPTQNSSSLMMPRPNSVAGKRNQHRTAGSSCDS</sequence>
<name>A0ABQ8ME81_LABRO</name>
<evidence type="ECO:0000256" key="1">
    <source>
        <dbReference type="SAM" id="MobiDB-lite"/>
    </source>
</evidence>
<evidence type="ECO:0000313" key="3">
    <source>
        <dbReference type="Proteomes" id="UP000830375"/>
    </source>
</evidence>